<evidence type="ECO:0000313" key="8">
    <source>
        <dbReference type="Proteomes" id="UP001595617"/>
    </source>
</evidence>
<dbReference type="InterPro" id="IPR018752">
    <property type="entry name" value="DabA"/>
</dbReference>
<sequence length="813" mass="90790">MSTQLASNPNQMMAAQWAAVQDATGRIAPTWPLDQMIAVNPYWMQRDLPLRDVSARLSALGGVQCLLPAAEYARLRADKRIDLSAVSEAASLLQWDGTLAELEAVLVDSTDTAAQTAWLSIAARADQERSPFRMLWQDEVVHQISQFCAAHYQTQRPLLGRGRISDQLELYAHWLDVTQRDLGIGILLAEPEINRTLRALPDSPAALIQTAIEEMGIRDETLADYCHALLLDINGWASYTAYLSWQAQLYQETQNDSLDLLAIRMAWELTIWRHLRDQYPAKFQHLKAAWQHAQRHLPALLAEHKAQQAALWVWATALELTEQRRLQLTLTKAVPAPETAPTLQAVFCIDVRSEVYRRALEAQDAHIHTLGFAGFFGLPIAYEPASTPLSRPQLPGLLRPVISVVATTKDTTGSAGDRKERLQTSARWQDWSRGAPSSFSMVEAAGWWYAFKMLKNALFPGQTPHPVNQLMQTEQWTLQRGEVSLSIAEQADLAQGILHAMGMTTFAPHVLLVGHGSHSTNNLHAASLDCGACGGQSGEINVRVLAQLLNNTEVRAVLTERGLNIPAETQFIAALHNTTTDGIQCFDDVPATVRTWLDDASRLARRERAARLDPKLAQRSDEDLEKALHKRANDWSQVRPEWGLANNSAFIMAPRAWTRNADLQGRVFLHDYHAAQDPEGQLLTQLMTAPMVVTNWINMQYNASVTDNLKYGSGNKVLHNAVGGNIGVFEGNGGDLRIGLSMQSIHDGTQWQHMAQRLAVYIAAPRERIAEIAQREAVVRDLVDNDQLYLFHWDLDRGFARWYQGTWHVPLVG</sequence>
<accession>A0ABV7ZUU4</accession>
<comment type="cofactor">
    <cofactor evidence="6">
        <name>Zn(2+)</name>
        <dbReference type="ChEBI" id="CHEBI:29105"/>
    </cofactor>
</comment>
<comment type="function">
    <text evidence="6">Part of an energy-coupled inorganic carbon pump.</text>
</comment>
<evidence type="ECO:0000256" key="2">
    <source>
        <dbReference type="ARBA" id="ARBA00022475"/>
    </source>
</evidence>
<feature type="binding site" evidence="6">
    <location>
        <position position="348"/>
    </location>
    <ligand>
        <name>Zn(2+)</name>
        <dbReference type="ChEBI" id="CHEBI:29105"/>
    </ligand>
</feature>
<keyword evidence="8" id="KW-1185">Reference proteome</keyword>
<comment type="similarity">
    <text evidence="6">Belongs to the inorganic carbon transporter (TC 9.A.2) DabA family.</text>
</comment>
<keyword evidence="3 6" id="KW-0479">Metal-binding</keyword>
<dbReference type="Pfam" id="PF10070">
    <property type="entry name" value="DabA"/>
    <property type="match status" value="1"/>
</dbReference>
<dbReference type="RefSeq" id="WP_380693433.1">
    <property type="nucleotide sequence ID" value="NZ_JBHRYR010000002.1"/>
</dbReference>
<comment type="subunit">
    <text evidence="6">Forms a complex with DabB.</text>
</comment>
<name>A0ABV7ZUU4_9GAMM</name>
<dbReference type="Proteomes" id="UP001595617">
    <property type="component" value="Unassembled WGS sequence"/>
</dbReference>
<keyword evidence="4 6" id="KW-0862">Zinc</keyword>
<feature type="binding site" evidence="6">
    <location>
        <position position="530"/>
    </location>
    <ligand>
        <name>Zn(2+)</name>
        <dbReference type="ChEBI" id="CHEBI:29105"/>
    </ligand>
</feature>
<reference evidence="8" key="1">
    <citation type="journal article" date="2019" name="Int. J. Syst. Evol. Microbiol.">
        <title>The Global Catalogue of Microorganisms (GCM) 10K type strain sequencing project: providing services to taxonomists for standard genome sequencing and annotation.</title>
        <authorList>
            <consortium name="The Broad Institute Genomics Platform"/>
            <consortium name="The Broad Institute Genome Sequencing Center for Infectious Disease"/>
            <person name="Wu L."/>
            <person name="Ma J."/>
        </authorList>
    </citation>
    <scope>NUCLEOTIDE SEQUENCE [LARGE SCALE GENOMIC DNA]</scope>
    <source>
        <strain evidence="8">IBRC 10765</strain>
    </source>
</reference>
<proteinExistence type="inferred from homology"/>
<comment type="subcellular location">
    <subcellularLocation>
        <location evidence="6">Cell membrane</location>
        <topology evidence="6">Peripheral membrane protein</topology>
    </subcellularLocation>
</comment>
<dbReference type="HAMAP" id="MF_01871">
    <property type="entry name" value="DabA"/>
    <property type="match status" value="1"/>
</dbReference>
<organism evidence="7 8">
    <name type="scientific">Saccharospirillum mangrovi</name>
    <dbReference type="NCBI Taxonomy" id="2161747"/>
    <lineage>
        <taxon>Bacteria</taxon>
        <taxon>Pseudomonadati</taxon>
        <taxon>Pseudomonadota</taxon>
        <taxon>Gammaproteobacteria</taxon>
        <taxon>Oceanospirillales</taxon>
        <taxon>Saccharospirillaceae</taxon>
        <taxon>Saccharospirillum</taxon>
    </lineage>
</organism>
<dbReference type="PANTHER" id="PTHR38344:SF1">
    <property type="entry name" value="INORGANIC CARBON TRANSPORTER SUBUNIT DABA-RELATED"/>
    <property type="match status" value="1"/>
</dbReference>
<keyword evidence="1 6" id="KW-0813">Transport</keyword>
<feature type="binding site" evidence="6">
    <location>
        <position position="515"/>
    </location>
    <ligand>
        <name>Zn(2+)</name>
        <dbReference type="ChEBI" id="CHEBI:29105"/>
    </ligand>
</feature>
<evidence type="ECO:0000256" key="3">
    <source>
        <dbReference type="ARBA" id="ARBA00022723"/>
    </source>
</evidence>
<evidence type="ECO:0000256" key="1">
    <source>
        <dbReference type="ARBA" id="ARBA00022448"/>
    </source>
</evidence>
<gene>
    <name evidence="6" type="primary">dabA</name>
    <name evidence="7" type="ORF">ACFOOG_03550</name>
</gene>
<evidence type="ECO:0000256" key="6">
    <source>
        <dbReference type="HAMAP-Rule" id="MF_01871"/>
    </source>
</evidence>
<evidence type="ECO:0000256" key="4">
    <source>
        <dbReference type="ARBA" id="ARBA00022833"/>
    </source>
</evidence>
<dbReference type="EMBL" id="JBHRYR010000002">
    <property type="protein sequence ID" value="MFC3851901.1"/>
    <property type="molecule type" value="Genomic_DNA"/>
</dbReference>
<evidence type="ECO:0000256" key="5">
    <source>
        <dbReference type="ARBA" id="ARBA00023136"/>
    </source>
</evidence>
<keyword evidence="5 6" id="KW-0472">Membrane</keyword>
<evidence type="ECO:0000313" key="7">
    <source>
        <dbReference type="EMBL" id="MFC3851901.1"/>
    </source>
</evidence>
<comment type="caution">
    <text evidence="7">The sequence shown here is derived from an EMBL/GenBank/DDBJ whole genome shotgun (WGS) entry which is preliminary data.</text>
</comment>
<dbReference type="PANTHER" id="PTHR38344">
    <property type="entry name" value="UPF0753 PROTEIN AQ_863"/>
    <property type="match status" value="1"/>
</dbReference>
<protein>
    <recommendedName>
        <fullName evidence="6">Probable inorganic carbon transporter subunit DabA</fullName>
    </recommendedName>
</protein>
<feature type="binding site" evidence="6">
    <location>
        <position position="350"/>
    </location>
    <ligand>
        <name>Zn(2+)</name>
        <dbReference type="ChEBI" id="CHEBI:29105"/>
    </ligand>
</feature>
<keyword evidence="2 6" id="KW-1003">Cell membrane</keyword>